<evidence type="ECO:0000256" key="8">
    <source>
        <dbReference type="ARBA" id="ARBA00023125"/>
    </source>
</evidence>
<dbReference type="Pfam" id="PF17946">
    <property type="entry name" value="RecC_C"/>
    <property type="match status" value="1"/>
</dbReference>
<comment type="similarity">
    <text evidence="10">Belongs to the RecC family.</text>
</comment>
<dbReference type="PANTHER" id="PTHR30591">
    <property type="entry name" value="RECBCD ENZYME SUBUNIT RECC"/>
    <property type="match status" value="1"/>
</dbReference>
<dbReference type="InterPro" id="IPR041500">
    <property type="entry name" value="RecC_C"/>
</dbReference>
<evidence type="ECO:0000256" key="2">
    <source>
        <dbReference type="ARBA" id="ARBA00022741"/>
    </source>
</evidence>
<keyword evidence="6 10" id="KW-0269">Exonuclease</keyword>
<dbReference type="InterPro" id="IPR006697">
    <property type="entry name" value="RecC"/>
</dbReference>
<reference evidence="13" key="1">
    <citation type="submission" date="2017-01" db="EMBL/GenBank/DDBJ databases">
        <title>Genome Analysis of Deinococcus marmoris KOPRI26562.</title>
        <authorList>
            <person name="Kim J.H."/>
            <person name="Oh H.-M."/>
        </authorList>
    </citation>
    <scope>NUCLEOTIDE SEQUENCE [LARGE SCALE GENOMIC DNA]</scope>
    <source>
        <strain evidence="13">PAMC 26633</strain>
    </source>
</reference>
<dbReference type="PANTHER" id="PTHR30591:SF1">
    <property type="entry name" value="RECBCD ENZYME SUBUNIT RECC"/>
    <property type="match status" value="1"/>
</dbReference>
<gene>
    <name evidence="10" type="primary">recC</name>
    <name evidence="12" type="ORF">BSU04_12280</name>
</gene>
<dbReference type="OrthoDB" id="9762834at2"/>
<dbReference type="GO" id="GO:0000724">
    <property type="term" value="P:double-strand break repair via homologous recombination"/>
    <property type="evidence" value="ECO:0007669"/>
    <property type="project" value="UniProtKB-UniRule"/>
</dbReference>
<keyword evidence="9 10" id="KW-0234">DNA repair</keyword>
<dbReference type="GO" id="GO:0003678">
    <property type="term" value="F:DNA helicase activity"/>
    <property type="evidence" value="ECO:0007669"/>
    <property type="project" value="UniProtKB-UniRule"/>
</dbReference>
<dbReference type="GO" id="GO:0008854">
    <property type="term" value="F:exodeoxyribonuclease V activity"/>
    <property type="evidence" value="ECO:0007669"/>
    <property type="project" value="InterPro"/>
</dbReference>
<dbReference type="InterPro" id="IPR011335">
    <property type="entry name" value="Restrct_endonuc-II-like"/>
</dbReference>
<evidence type="ECO:0000256" key="10">
    <source>
        <dbReference type="HAMAP-Rule" id="MF_01486"/>
    </source>
</evidence>
<evidence type="ECO:0000256" key="6">
    <source>
        <dbReference type="ARBA" id="ARBA00022839"/>
    </source>
</evidence>
<dbReference type="eggNOG" id="COG1330">
    <property type="taxonomic scope" value="Bacteria"/>
</dbReference>
<dbReference type="Gene3D" id="3.40.50.300">
    <property type="entry name" value="P-loop containing nucleotide triphosphate hydrolases"/>
    <property type="match status" value="2"/>
</dbReference>
<organism evidence="12 13">
    <name type="scientific">Caballeronia sordidicola</name>
    <name type="common">Burkholderia sordidicola</name>
    <dbReference type="NCBI Taxonomy" id="196367"/>
    <lineage>
        <taxon>Bacteria</taxon>
        <taxon>Pseudomonadati</taxon>
        <taxon>Pseudomonadota</taxon>
        <taxon>Betaproteobacteria</taxon>
        <taxon>Burkholderiales</taxon>
        <taxon>Burkholderiaceae</taxon>
        <taxon>Caballeronia</taxon>
    </lineage>
</organism>
<dbReference type="NCBIfam" id="TIGR01450">
    <property type="entry name" value="recC"/>
    <property type="match status" value="1"/>
</dbReference>
<dbReference type="HAMAP" id="MF_01486">
    <property type="entry name" value="RecC"/>
    <property type="match status" value="1"/>
</dbReference>
<dbReference type="PIRSF" id="PIRSF000980">
    <property type="entry name" value="RecC"/>
    <property type="match status" value="1"/>
</dbReference>
<comment type="subunit">
    <text evidence="10">Heterotrimer of RecB, RecC and RecD. All subunits contribute to DNA-binding.</text>
</comment>
<dbReference type="RefSeq" id="WP_089160734.1">
    <property type="nucleotide sequence ID" value="NZ_MTHB01000063.1"/>
</dbReference>
<keyword evidence="3 10" id="KW-0227">DNA damage</keyword>
<dbReference type="AlphaFoldDB" id="A0A226X691"/>
<evidence type="ECO:0000259" key="11">
    <source>
        <dbReference type="Pfam" id="PF17946"/>
    </source>
</evidence>
<keyword evidence="1 10" id="KW-0540">Nuclease</keyword>
<comment type="miscellaneous">
    <text evidence="10">In the RecBCD complex, RecB has a slow 3'-5' helicase, an exonuclease activity and loads RecA onto ssDNA, RecD has a fast 5'-3' helicase activity, while RecC stimulates the ATPase and processivity of the RecB helicase and contributes to recognition of the Chi site.</text>
</comment>
<evidence type="ECO:0000256" key="3">
    <source>
        <dbReference type="ARBA" id="ARBA00022763"/>
    </source>
</evidence>
<dbReference type="GO" id="GO:0003677">
    <property type="term" value="F:DNA binding"/>
    <property type="evidence" value="ECO:0007669"/>
    <property type="project" value="UniProtKB-UniRule"/>
</dbReference>
<proteinExistence type="inferred from homology"/>
<keyword evidence="8 10" id="KW-0238">DNA-binding</keyword>
<comment type="caution">
    <text evidence="12">The sequence shown here is derived from an EMBL/GenBank/DDBJ whole genome shotgun (WGS) entry which is preliminary data.</text>
</comment>
<evidence type="ECO:0000313" key="12">
    <source>
        <dbReference type="EMBL" id="OXC78520.1"/>
    </source>
</evidence>
<evidence type="ECO:0000256" key="5">
    <source>
        <dbReference type="ARBA" id="ARBA00022806"/>
    </source>
</evidence>
<keyword evidence="5 10" id="KW-0347">Helicase</keyword>
<dbReference type="InterPro" id="IPR027417">
    <property type="entry name" value="P-loop_NTPase"/>
</dbReference>
<evidence type="ECO:0000256" key="4">
    <source>
        <dbReference type="ARBA" id="ARBA00022801"/>
    </source>
</evidence>
<dbReference type="EMBL" id="MTHB01000063">
    <property type="protein sequence ID" value="OXC78520.1"/>
    <property type="molecule type" value="Genomic_DNA"/>
</dbReference>
<evidence type="ECO:0000256" key="9">
    <source>
        <dbReference type="ARBA" id="ARBA00023204"/>
    </source>
</evidence>
<sequence length="1129" mass="124783">MLELFYSNRHETLSQALLDDVAAFALNGGDPFASQTIIVPSAAVRRRLELDMAARFGICANVDLCYLAQWLWARIGDVLPVPEHSPFAPDRLVWRCFRLLGAMTEAAPESSSRLGAYLDAADDSMRYELARRIATVFDHYLTYRPEWLLHWQAGGSILASAGGAIDANGPRLPNATAIQREDERWQASLWRALLADLAQNADAHDPTPPAYRFLSDSPKLDLDAVMKAEWPERVSVFALPTMPPLHIALLRELSRWIDVRIYAIDPCREFWFDIVSEARVEQLELAGKLDFQEVGHPLLAEWGRQTQAQLHMLRELTESAASREASHFEENLAPTWLARVQNAILNLKEVAGLDEAHEALEPGIEIHVCHSLSRQLEVLHDRLLGWFDEIEGLQPSDVLVAFPDLAAAGPLIDGVFGTAPAGVAGERRRIPYRITGLPPSQANPVARVLLDWLALPERSVGAPELIEWLRVDAVAARYGIDAVALETAQTWLAAAGARRGLTPSVVTGADVPAARHTFSDALTRLFLGYALPDGGAPVDEWLPVGGPQGSDAQLLGRLTRFVDDIDAFGERIATARTPQAWTQLLLDALTQFFDAGLPFADSIADVRSTLDALMLSMGEGAVDTEIAADVLRTALTDALDDAARGGVPWGGVTFSSLTSLRGLPYRVVCLLGMDDGMLPSLTRADEFDLMASFGKLGDRQRRDDERNLFLDLLLSARDRLMIAYTGRSIRDNAALPPAALIDELLDYLEETVAGTGAPPNERESARSRFVFEHPLQPFAPEYFSAPLFTYEPERAELAQALALGKIEPSMKFFIEPLPAEEVEPVAFDDFERFWRHPARAILRDRLGISLFDAETELGDAEPFELEYPGRAALADRVLPSLLALTAHNEARGLDRARRVARASPEMPGGATGGVWQSREIGALHSLANRVRVATGERAVRLPFTLDIKPRWPDVELFGRHDAALQGDALQPLQLHGTLNLLTDEGQIIYRYDVPRARDYLCAWLAHLAYCAALPDGPRRTVWHGRGAQSSGFELTPVDDPHTHLATLAALYRAGQRLPLRFFPKSAWTWVKESESKAQGVWVSDRTRGESDDPALRIAFRGAELRLDETFATLARIVFEPLIQHMRSDA</sequence>
<keyword evidence="7 10" id="KW-0067">ATP-binding</keyword>
<protein>
    <recommendedName>
        <fullName evidence="10">RecBCD enzyme subunit RecC</fullName>
    </recommendedName>
    <alternativeName>
        <fullName evidence="10">Exonuclease V subunit RecC</fullName>
        <shortName evidence="10">ExoV subunit RecC</shortName>
    </alternativeName>
    <alternativeName>
        <fullName evidence="10">Helicase/nuclease RecBCD subunit RecC</fullName>
    </alternativeName>
</protein>
<dbReference type="Pfam" id="PF04257">
    <property type="entry name" value="Exonuc_V_gamma"/>
    <property type="match status" value="1"/>
</dbReference>
<keyword evidence="2 10" id="KW-0547">Nucleotide-binding</keyword>
<comment type="function">
    <text evidence="10">A helicase/nuclease that prepares dsDNA breaks (DSB) for recombinational DNA repair. Binds to DSBs and unwinds DNA via a highly rapid and processive ATP-dependent bidirectional helicase activity. Unwinds dsDNA until it encounters a Chi (crossover hotspot instigator) sequence from the 3' direction. Cuts ssDNA a few nucleotides 3' to the Chi site. The properties and activities of the enzyme are changed at Chi. The Chi-altered holoenzyme produces a long 3'-ssDNA overhang and facilitates RecA-binding to the ssDNA for homologous DNA recombination and repair. Holoenzyme degrades any linearized DNA that is unable to undergo homologous recombination. In the holoenzyme this subunit recognizes the wild-type Chi sequence, and when added to isolated RecB increases its ATP-dependent helicase processivity.</text>
</comment>
<dbReference type="GO" id="GO:0005524">
    <property type="term" value="F:ATP binding"/>
    <property type="evidence" value="ECO:0007669"/>
    <property type="project" value="UniProtKB-UniRule"/>
</dbReference>
<dbReference type="SUPFAM" id="SSF52540">
    <property type="entry name" value="P-loop containing nucleoside triphosphate hydrolases"/>
    <property type="match status" value="2"/>
</dbReference>
<dbReference type="Proteomes" id="UP000214720">
    <property type="component" value="Unassembled WGS sequence"/>
</dbReference>
<dbReference type="Gene3D" id="1.10.10.160">
    <property type="match status" value="1"/>
</dbReference>
<evidence type="ECO:0000313" key="13">
    <source>
        <dbReference type="Proteomes" id="UP000214720"/>
    </source>
</evidence>
<keyword evidence="4 10" id="KW-0378">Hydrolase</keyword>
<dbReference type="GO" id="GO:0009338">
    <property type="term" value="C:exodeoxyribonuclease V complex"/>
    <property type="evidence" value="ECO:0007669"/>
    <property type="project" value="InterPro"/>
</dbReference>
<name>A0A226X691_CABSO</name>
<accession>A0A226X691</accession>
<evidence type="ECO:0000256" key="7">
    <source>
        <dbReference type="ARBA" id="ARBA00022840"/>
    </source>
</evidence>
<evidence type="ECO:0000256" key="1">
    <source>
        <dbReference type="ARBA" id="ARBA00022722"/>
    </source>
</evidence>
<feature type="domain" description="RecC C-terminal" evidence="11">
    <location>
        <begin position="823"/>
        <end position="1072"/>
    </location>
</feature>
<dbReference type="Gene3D" id="3.40.50.10930">
    <property type="match status" value="1"/>
</dbReference>
<dbReference type="SUPFAM" id="SSF52980">
    <property type="entry name" value="Restriction endonuclease-like"/>
    <property type="match status" value="1"/>
</dbReference>
<dbReference type="InterPro" id="IPR013986">
    <property type="entry name" value="DExx_box_DNA_helicase_dom_sf"/>
</dbReference>